<dbReference type="InterPro" id="IPR039163">
    <property type="entry name" value="EMC7"/>
</dbReference>
<dbReference type="Proteomes" id="UP000054350">
    <property type="component" value="Unassembled WGS sequence"/>
</dbReference>
<dbReference type="STRING" id="578462.A0A0L0S5A6"/>
<gene>
    <name evidence="8" type="ORF">AMAG_04505</name>
</gene>
<keyword evidence="4" id="KW-1133">Transmembrane helix</keyword>
<feature type="domain" description="ER membrane protein complex subunit 7 beta-sandwich" evidence="7">
    <location>
        <begin position="93"/>
        <end position="176"/>
    </location>
</feature>
<dbReference type="GO" id="GO:0072546">
    <property type="term" value="C:EMC complex"/>
    <property type="evidence" value="ECO:0007669"/>
    <property type="project" value="TreeGrafter"/>
</dbReference>
<evidence type="ECO:0000313" key="8">
    <source>
        <dbReference type="EMBL" id="KNE57640.1"/>
    </source>
</evidence>
<dbReference type="PANTHER" id="PTHR13605:SF4">
    <property type="entry name" value="ER MEMBRANE PROTEIN COMPLEX SUBUNIT 7"/>
    <property type="match status" value="1"/>
</dbReference>
<protein>
    <recommendedName>
        <fullName evidence="7">ER membrane protein complex subunit 7 beta-sandwich domain-containing protein</fullName>
    </recommendedName>
</protein>
<keyword evidence="2" id="KW-0812">Transmembrane</keyword>
<evidence type="ECO:0000256" key="2">
    <source>
        <dbReference type="ARBA" id="ARBA00022692"/>
    </source>
</evidence>
<organism evidence="8 9">
    <name type="scientific">Allomyces macrogynus (strain ATCC 38327)</name>
    <name type="common">Allomyces javanicus var. macrogynus</name>
    <dbReference type="NCBI Taxonomy" id="578462"/>
    <lineage>
        <taxon>Eukaryota</taxon>
        <taxon>Fungi</taxon>
        <taxon>Fungi incertae sedis</taxon>
        <taxon>Blastocladiomycota</taxon>
        <taxon>Blastocladiomycetes</taxon>
        <taxon>Blastocladiales</taxon>
        <taxon>Blastocladiaceae</taxon>
        <taxon>Allomyces</taxon>
    </lineage>
</organism>
<dbReference type="Pfam" id="PF09430">
    <property type="entry name" value="EMC7_beta-sandw"/>
    <property type="match status" value="1"/>
</dbReference>
<dbReference type="EMBL" id="GG745332">
    <property type="protein sequence ID" value="KNE57640.1"/>
    <property type="molecule type" value="Genomic_DNA"/>
</dbReference>
<dbReference type="InterPro" id="IPR019008">
    <property type="entry name" value="Beta_sandwich_EMC7"/>
</dbReference>
<name>A0A0L0S5A6_ALLM3</name>
<reference evidence="9" key="2">
    <citation type="submission" date="2009-11" db="EMBL/GenBank/DDBJ databases">
        <title>The Genome Sequence of Allomyces macrogynus strain ATCC 38327.</title>
        <authorList>
            <consortium name="The Broad Institute Genome Sequencing Platform"/>
            <person name="Russ C."/>
            <person name="Cuomo C."/>
            <person name="Shea T."/>
            <person name="Young S.K."/>
            <person name="Zeng Q."/>
            <person name="Koehrsen M."/>
            <person name="Haas B."/>
            <person name="Borodovsky M."/>
            <person name="Guigo R."/>
            <person name="Alvarado L."/>
            <person name="Berlin A."/>
            <person name="Borenstein D."/>
            <person name="Chen Z."/>
            <person name="Engels R."/>
            <person name="Freedman E."/>
            <person name="Gellesch M."/>
            <person name="Goldberg J."/>
            <person name="Griggs A."/>
            <person name="Gujja S."/>
            <person name="Heiman D."/>
            <person name="Hepburn T."/>
            <person name="Howarth C."/>
            <person name="Jen D."/>
            <person name="Larson L."/>
            <person name="Lewis B."/>
            <person name="Mehta T."/>
            <person name="Park D."/>
            <person name="Pearson M."/>
            <person name="Roberts A."/>
            <person name="Saif S."/>
            <person name="Shenoy N."/>
            <person name="Sisk P."/>
            <person name="Stolte C."/>
            <person name="Sykes S."/>
            <person name="Walk T."/>
            <person name="White J."/>
            <person name="Yandava C."/>
            <person name="Burger G."/>
            <person name="Gray M.W."/>
            <person name="Holland P.W.H."/>
            <person name="King N."/>
            <person name="Lang F.B.F."/>
            <person name="Roger A.J."/>
            <person name="Ruiz-Trillo I."/>
            <person name="Lander E."/>
            <person name="Nusbaum C."/>
        </authorList>
    </citation>
    <scope>NUCLEOTIDE SEQUENCE [LARGE SCALE GENOMIC DNA]</scope>
    <source>
        <strain evidence="9">ATCC 38327</strain>
    </source>
</reference>
<accession>A0A0L0S5A6</accession>
<dbReference type="VEuPathDB" id="FungiDB:AMAG_04505"/>
<evidence type="ECO:0000256" key="6">
    <source>
        <dbReference type="SAM" id="SignalP"/>
    </source>
</evidence>
<dbReference type="PANTHER" id="PTHR13605">
    <property type="entry name" value="ER MEMBRANE PROTEIN COMPLEX SUBUNIT 7"/>
    <property type="match status" value="1"/>
</dbReference>
<feature type="signal peptide" evidence="6">
    <location>
        <begin position="1"/>
        <end position="25"/>
    </location>
</feature>
<feature type="chain" id="PRO_5005547901" description="ER membrane protein complex subunit 7 beta-sandwich domain-containing protein" evidence="6">
    <location>
        <begin position="26"/>
        <end position="220"/>
    </location>
</feature>
<keyword evidence="5" id="KW-0472">Membrane</keyword>
<evidence type="ECO:0000313" key="9">
    <source>
        <dbReference type="Proteomes" id="UP000054350"/>
    </source>
</evidence>
<evidence type="ECO:0000256" key="5">
    <source>
        <dbReference type="ARBA" id="ARBA00023136"/>
    </source>
</evidence>
<keyword evidence="9" id="KW-1185">Reference proteome</keyword>
<keyword evidence="3 6" id="KW-0732">Signal</keyword>
<evidence type="ECO:0000256" key="1">
    <source>
        <dbReference type="ARBA" id="ARBA00004167"/>
    </source>
</evidence>
<evidence type="ECO:0000256" key="4">
    <source>
        <dbReference type="ARBA" id="ARBA00022989"/>
    </source>
</evidence>
<evidence type="ECO:0000259" key="7">
    <source>
        <dbReference type="Pfam" id="PF09430"/>
    </source>
</evidence>
<reference evidence="8 9" key="1">
    <citation type="submission" date="2009-11" db="EMBL/GenBank/DDBJ databases">
        <title>Annotation of Allomyces macrogynus ATCC 38327.</title>
        <authorList>
            <consortium name="The Broad Institute Genome Sequencing Platform"/>
            <person name="Russ C."/>
            <person name="Cuomo C."/>
            <person name="Burger G."/>
            <person name="Gray M.W."/>
            <person name="Holland P.W.H."/>
            <person name="King N."/>
            <person name="Lang F.B.F."/>
            <person name="Roger A.J."/>
            <person name="Ruiz-Trillo I."/>
            <person name="Young S.K."/>
            <person name="Zeng Q."/>
            <person name="Gargeya S."/>
            <person name="Fitzgerald M."/>
            <person name="Haas B."/>
            <person name="Abouelleil A."/>
            <person name="Alvarado L."/>
            <person name="Arachchi H.M."/>
            <person name="Berlin A."/>
            <person name="Chapman S.B."/>
            <person name="Gearin G."/>
            <person name="Goldberg J."/>
            <person name="Griggs A."/>
            <person name="Gujja S."/>
            <person name="Hansen M."/>
            <person name="Heiman D."/>
            <person name="Howarth C."/>
            <person name="Larimer J."/>
            <person name="Lui A."/>
            <person name="MacDonald P.J.P."/>
            <person name="McCowen C."/>
            <person name="Montmayeur A."/>
            <person name="Murphy C."/>
            <person name="Neiman D."/>
            <person name="Pearson M."/>
            <person name="Priest M."/>
            <person name="Roberts A."/>
            <person name="Saif S."/>
            <person name="Shea T."/>
            <person name="Sisk P."/>
            <person name="Stolte C."/>
            <person name="Sykes S."/>
            <person name="Wortman J."/>
            <person name="Nusbaum C."/>
            <person name="Birren B."/>
        </authorList>
    </citation>
    <scope>NUCLEOTIDE SEQUENCE [LARGE SCALE GENOMIC DNA]</scope>
    <source>
        <strain evidence="8 9">ATCC 38327</strain>
    </source>
</reference>
<dbReference type="AlphaFoldDB" id="A0A0L0S5A6"/>
<sequence>MTHPWTVLAALVLALVALATHCATALRTVHIHVHGPLLADAAASASTATDDAAAAAASSTAASVLAPVVSGGLLRVNMTAIAPVPRNGVITLSLPDGRHRLSLTHPDYAFDDLLVTLAAPDTARFAVVALDRPNTAAGKAITTDPVAWSARAHRAYLEHKAGFDPLAMVKSPMMLMSLFSLGMMFVLPKMMEAVEEEAGGRTDDPATTGPNLVHQFKELM</sequence>
<proteinExistence type="predicted"/>
<evidence type="ECO:0000256" key="3">
    <source>
        <dbReference type="ARBA" id="ARBA00022729"/>
    </source>
</evidence>
<dbReference type="OrthoDB" id="5576628at2759"/>
<comment type="subcellular location">
    <subcellularLocation>
        <location evidence="1">Membrane</location>
        <topology evidence="1">Single-pass membrane protein</topology>
    </subcellularLocation>
</comment>